<dbReference type="InterPro" id="IPR017896">
    <property type="entry name" value="4Fe4S_Fe-S-bd"/>
</dbReference>
<dbReference type="CDD" id="cd02784">
    <property type="entry name" value="MopB_CT_PHLH"/>
    <property type="match status" value="1"/>
</dbReference>
<dbReference type="PANTHER" id="PTHR42783:SF3">
    <property type="entry name" value="GLUTAMATE SYNTHASE [NADPH] SMALL CHAIN-RELATED"/>
    <property type="match status" value="1"/>
</dbReference>
<dbReference type="AlphaFoldDB" id="A0A518DJG9"/>
<name>A0A518DJG9_9BACT</name>
<dbReference type="PROSITE" id="PS51379">
    <property type="entry name" value="4FE4S_FER_2"/>
    <property type="match status" value="2"/>
</dbReference>
<dbReference type="Gene3D" id="3.30.70.20">
    <property type="match status" value="2"/>
</dbReference>
<evidence type="ECO:0000313" key="4">
    <source>
        <dbReference type="Proteomes" id="UP000317429"/>
    </source>
</evidence>
<dbReference type="EMBL" id="CP036291">
    <property type="protein sequence ID" value="QDU91618.1"/>
    <property type="molecule type" value="Genomic_DNA"/>
</dbReference>
<reference evidence="3 4" key="1">
    <citation type="submission" date="2019-02" db="EMBL/GenBank/DDBJ databases">
        <title>Deep-cultivation of Planctomycetes and their phenomic and genomic characterization uncovers novel biology.</title>
        <authorList>
            <person name="Wiegand S."/>
            <person name="Jogler M."/>
            <person name="Boedeker C."/>
            <person name="Pinto D."/>
            <person name="Vollmers J."/>
            <person name="Rivas-Marin E."/>
            <person name="Kohn T."/>
            <person name="Peeters S.H."/>
            <person name="Heuer A."/>
            <person name="Rast P."/>
            <person name="Oberbeckmann S."/>
            <person name="Bunk B."/>
            <person name="Jeske O."/>
            <person name="Meyerdierks A."/>
            <person name="Storesund J.E."/>
            <person name="Kallscheuer N."/>
            <person name="Luecker S."/>
            <person name="Lage O.M."/>
            <person name="Pohl T."/>
            <person name="Merkel B.J."/>
            <person name="Hornburger P."/>
            <person name="Mueller R.-W."/>
            <person name="Bruemmer F."/>
            <person name="Labrenz M."/>
            <person name="Spormann A.M."/>
            <person name="Op den Camp H."/>
            <person name="Overmann J."/>
            <person name="Amann R."/>
            <person name="Jetten M.S.M."/>
            <person name="Mascher T."/>
            <person name="Medema M.H."/>
            <person name="Devos D.P."/>
            <person name="Kaster A.-K."/>
            <person name="Ovreas L."/>
            <person name="Rohde M."/>
            <person name="Galperin M.Y."/>
            <person name="Jogler C."/>
        </authorList>
    </citation>
    <scope>NUCLEOTIDE SEQUENCE [LARGE SCALE GENOMIC DNA]</scope>
    <source>
        <strain evidence="3 4">Pla175</strain>
    </source>
</reference>
<sequence>MKHPVASQYWRSLDEIENTPEFQEFLHREFPVAASELPEGVSRRRWMQLMGASFALASVAGCRWETEKIAAFTNRPEGYIPGATERYATNFEWAGAPRHVVVTKFDQRPIKIEGNALHPASLGGTDTYTQAATLSLYDPDRSTYVLQRDQRETFQRSWAEFDAYLKEMLATLGPDADGLAVLMPPTSSLAIHDAMDRLAERSSGVRFYQYSPLARNAELAGAELAFERPLRTHHRFENAKVIATFDADPLVDGAQAVRLAREFAASRDPNGQMSRLYSVESQYSVTGASADHRLPVRSCEIAGVLGEVRDMLAAGKVAEQTDPKLSDRAKFIQVMASDLQAAGTGACVIVGPGQPAAAHAIGHEINSLLGALGSTVELTEEPGPKAKAGTLADLVGDIMAVRVSALVIVGGNPIYDAPANLDVAEALAKAPHSIHLSYYDNETSRACQWSLPEAHPLEVWGDAAAWDGTIGVCQPMIDPLTGGRSALELLTILGDEDFPNAEQLVREAIASRVGGGDESMWRTLLHDGVLADSAQETVSGLTPKKGVKADPNAAGEGPEVVFTRSSSTYDGCLANNGWMQELPDFITKLTWDNAAIMSPATAAEFNAKQGEVVSIKVGLATVEAPTFILPGQADGSIGLALGYGRTAAGHVGGLIKEAGGKGTSPFVNGIGGRWELFRAAANPVGVNVYPLRSSNAAGGSMGFVGGVEVKHAGRSYPLATTQDHFTIDTLGLEAIGQRVGELVREGSHAEYKEHPDFAKHRGAHVAPEEETQLWNALTHDDNRAWGMSIDLNKCVGCNACIVACQSENNVPIVGKDQVARGREMHWIRVDRYFKGFDPETGKYAAQPEVAFQPVACMHCEMAPCEQVCPVAATVHSDEGLNDMVYNRCIGTRYCSNNCPFKVRRFNYFHYTGYLEEANNELMKLVMNPEVTVRSRGVMEKCTYCTQRISAARIDAKNQGRPIRDGEIVTACQQVCPSAAIEFGDLNDKQSRVRKAHDDPRSYGMLAELRVKPRTAYLARVRNPHPLLAPPEPADHGHGHEGAGHGEPENHEDDHVNGGETDKTAALVGGRNGNG</sequence>
<evidence type="ECO:0000259" key="2">
    <source>
        <dbReference type="PROSITE" id="PS51379"/>
    </source>
</evidence>
<dbReference type="NCBIfam" id="TIGR04519">
    <property type="entry name" value="MoCo_extend_TAT"/>
    <property type="match status" value="1"/>
</dbReference>
<feature type="domain" description="4Fe-4S ferredoxin-type" evidence="2">
    <location>
        <begin position="847"/>
        <end position="878"/>
    </location>
</feature>
<feature type="domain" description="4Fe-4S ferredoxin-type" evidence="2">
    <location>
        <begin position="785"/>
        <end position="815"/>
    </location>
</feature>
<dbReference type="SUPFAM" id="SSF54862">
    <property type="entry name" value="4Fe-4S ferredoxins"/>
    <property type="match status" value="1"/>
</dbReference>
<feature type="compositionally biased region" description="Basic and acidic residues" evidence="1">
    <location>
        <begin position="1032"/>
        <end position="1062"/>
    </location>
</feature>
<dbReference type="CDD" id="cd10551">
    <property type="entry name" value="PsrB"/>
    <property type="match status" value="1"/>
</dbReference>
<dbReference type="PANTHER" id="PTHR42783">
    <property type="entry name" value="GLUTAMATE SYNTHASE [NADPH] SMALL CHAIN"/>
    <property type="match status" value="1"/>
</dbReference>
<dbReference type="RefSeq" id="WP_145291781.1">
    <property type="nucleotide sequence ID" value="NZ_CP036291.1"/>
</dbReference>
<dbReference type="Proteomes" id="UP000317429">
    <property type="component" value="Chromosome"/>
</dbReference>
<proteinExistence type="predicted"/>
<dbReference type="Pfam" id="PF12838">
    <property type="entry name" value="Fer4_7"/>
    <property type="match status" value="1"/>
</dbReference>
<gene>
    <name evidence="3" type="primary">ttrB_2</name>
    <name evidence="3" type="ORF">Pla175_50480</name>
</gene>
<dbReference type="InterPro" id="IPR030948">
    <property type="entry name" value="TAT_var_transloc_signal_dom"/>
</dbReference>
<dbReference type="KEGG" id="pnd:Pla175_50480"/>
<evidence type="ECO:0000313" key="3">
    <source>
        <dbReference type="EMBL" id="QDU91618.1"/>
    </source>
</evidence>
<dbReference type="Gene3D" id="3.40.50.740">
    <property type="match status" value="1"/>
</dbReference>
<dbReference type="SUPFAM" id="SSF50692">
    <property type="entry name" value="ADC-like"/>
    <property type="match status" value="1"/>
</dbReference>
<dbReference type="InterPro" id="IPR009010">
    <property type="entry name" value="Asp_de-COase-like_dom_sf"/>
</dbReference>
<protein>
    <submittedName>
        <fullName evidence="3">Tetrathionate reductase subunit B</fullName>
    </submittedName>
</protein>
<evidence type="ECO:0000256" key="1">
    <source>
        <dbReference type="SAM" id="MobiDB-lite"/>
    </source>
</evidence>
<organism evidence="3 4">
    <name type="scientific">Pirellulimonas nuda</name>
    <dbReference type="NCBI Taxonomy" id="2528009"/>
    <lineage>
        <taxon>Bacteria</taxon>
        <taxon>Pseudomonadati</taxon>
        <taxon>Planctomycetota</taxon>
        <taxon>Planctomycetia</taxon>
        <taxon>Pirellulales</taxon>
        <taxon>Lacipirellulaceae</taxon>
        <taxon>Pirellulimonas</taxon>
    </lineage>
</organism>
<dbReference type="SUPFAM" id="SSF53706">
    <property type="entry name" value="Formate dehydrogenase/DMSO reductase, domains 1-3"/>
    <property type="match status" value="1"/>
</dbReference>
<keyword evidence="4" id="KW-1185">Reference proteome</keyword>
<feature type="region of interest" description="Disordered" evidence="1">
    <location>
        <begin position="1023"/>
        <end position="1074"/>
    </location>
</feature>
<accession>A0A518DJG9</accession>
<dbReference type="OrthoDB" id="9779457at2"/>